<protein>
    <submittedName>
        <fullName evidence="1">GxxExxY protein</fullName>
    </submittedName>
</protein>
<dbReference type="InterPro" id="IPR011604">
    <property type="entry name" value="PDDEXK-like_dom_sf"/>
</dbReference>
<name>A0A502ENX1_9FLAO</name>
<dbReference type="Proteomes" id="UP000319700">
    <property type="component" value="Unassembled WGS sequence"/>
</dbReference>
<dbReference type="Pfam" id="PF13366">
    <property type="entry name" value="PDDEXK_3"/>
    <property type="match status" value="1"/>
</dbReference>
<dbReference type="Gene3D" id="3.90.320.10">
    <property type="match status" value="1"/>
</dbReference>
<accession>A0A502ENX1</accession>
<evidence type="ECO:0000313" key="2">
    <source>
        <dbReference type="Proteomes" id="UP000319700"/>
    </source>
</evidence>
<dbReference type="AlphaFoldDB" id="A0A502ENX1"/>
<dbReference type="EMBL" id="RCZH01000012">
    <property type="protein sequence ID" value="TPG37931.1"/>
    <property type="molecule type" value="Genomic_DNA"/>
</dbReference>
<comment type="caution">
    <text evidence="1">The sequence shown here is derived from an EMBL/GenBank/DDBJ whole genome shotgun (WGS) entry which is preliminary data.</text>
</comment>
<dbReference type="RefSeq" id="WP_140509791.1">
    <property type="nucleotide sequence ID" value="NZ_RCZH01000012.1"/>
</dbReference>
<sequence>MITQKYLDELSYELIGACIEVHKAIGKGLLENIYHQCLKEELIFRKINFVTEMKVPLLYRDKELNTDLRCDLFVENCLVVELKAVSEINGMHEAQLLTYMKLLKAPKGIIINFNCFNIFKEGQKTFVNEYYKLLPKF</sequence>
<dbReference type="InterPro" id="IPR026350">
    <property type="entry name" value="GxxExxY"/>
</dbReference>
<organism evidence="1 2">
    <name type="scientific">Flavobacterium pectinovorum</name>
    <dbReference type="NCBI Taxonomy" id="29533"/>
    <lineage>
        <taxon>Bacteria</taxon>
        <taxon>Pseudomonadati</taxon>
        <taxon>Bacteroidota</taxon>
        <taxon>Flavobacteriia</taxon>
        <taxon>Flavobacteriales</taxon>
        <taxon>Flavobacteriaceae</taxon>
        <taxon>Flavobacterium</taxon>
    </lineage>
</organism>
<evidence type="ECO:0000313" key="1">
    <source>
        <dbReference type="EMBL" id="TPG37931.1"/>
    </source>
</evidence>
<gene>
    <name evidence="1" type="ORF">EAH81_18215</name>
</gene>
<dbReference type="OrthoDB" id="1119698at2"/>
<proteinExistence type="predicted"/>
<dbReference type="NCBIfam" id="TIGR04256">
    <property type="entry name" value="GxxExxY"/>
    <property type="match status" value="1"/>
</dbReference>
<reference evidence="1 2" key="1">
    <citation type="journal article" date="2019" name="Environ. Microbiol.">
        <title>Species interactions and distinct microbial communities in high Arctic permafrost affected cryosols are associated with the CH4 and CO2 gas fluxes.</title>
        <authorList>
            <person name="Altshuler I."/>
            <person name="Hamel J."/>
            <person name="Turney S."/>
            <person name="Magnuson E."/>
            <person name="Levesque R."/>
            <person name="Greer C."/>
            <person name="Whyte L.G."/>
        </authorList>
    </citation>
    <scope>NUCLEOTIDE SEQUENCE [LARGE SCALE GENOMIC DNA]</scope>
    <source>
        <strain evidence="1 2">42</strain>
    </source>
</reference>
<keyword evidence="2" id="KW-1185">Reference proteome</keyword>